<dbReference type="RefSeq" id="XP_010417285.1">
    <property type="nucleotide sequence ID" value="XM_010418983.2"/>
</dbReference>
<dbReference type="GeneID" id="104703050"/>
<dbReference type="PANTHER" id="PTHR31972">
    <property type="entry name" value="EXPRESSED PROTEIN"/>
    <property type="match status" value="1"/>
</dbReference>
<keyword evidence="1" id="KW-1185">Reference proteome</keyword>
<evidence type="ECO:0000313" key="1">
    <source>
        <dbReference type="Proteomes" id="UP000694864"/>
    </source>
</evidence>
<evidence type="ECO:0000313" key="2">
    <source>
        <dbReference type="RefSeq" id="XP_010417285.1"/>
    </source>
</evidence>
<gene>
    <name evidence="2" type="primary">LOC104703050</name>
</gene>
<proteinExistence type="predicted"/>
<name>A0ABM0SWV1_CAMSA</name>
<dbReference type="PANTHER" id="PTHR31972:SF52">
    <property type="entry name" value="DUF868 DOMAIN-CONTAINING PROTEIN"/>
    <property type="match status" value="1"/>
</dbReference>
<organism evidence="1 2">
    <name type="scientific">Camelina sativa</name>
    <name type="common">False flax</name>
    <name type="synonym">Myagrum sativum</name>
    <dbReference type="NCBI Taxonomy" id="90675"/>
    <lineage>
        <taxon>Eukaryota</taxon>
        <taxon>Viridiplantae</taxon>
        <taxon>Streptophyta</taxon>
        <taxon>Embryophyta</taxon>
        <taxon>Tracheophyta</taxon>
        <taxon>Spermatophyta</taxon>
        <taxon>Magnoliopsida</taxon>
        <taxon>eudicotyledons</taxon>
        <taxon>Gunneridae</taxon>
        <taxon>Pentapetalae</taxon>
        <taxon>rosids</taxon>
        <taxon>malvids</taxon>
        <taxon>Brassicales</taxon>
        <taxon>Brassicaceae</taxon>
        <taxon>Camelineae</taxon>
        <taxon>Camelina</taxon>
    </lineage>
</organism>
<accession>A0ABM0SWV1</accession>
<sequence length="373" mass="42662">MYVRSACIDQPSSSDLKRPKMKISALGRGGSSPLSACFHPSATATNDDLPSSAPSPSYFSGDLPNPTTTTCHYHTNVGVFFLTWSQAFLRRSLHLHFYSCHSVNCYLHSPDCYRHSVPFTFRLEVKPLTFWRKHGSKKISRKPDIRIVWDLTHARFGLGPDPESGFYVAVIVSGEVGLLVGDGNVKERPRRQVLVSKRENLFGNRVYSTKIKIQGKLRDISIDVKVVNDDASLRFSVDDKSVLKINQLQWKFRGNTKIVIDGVTIQISWDVYNWLFGDKDKVKPDKTPAVFLLRFENQEVEGNDALMMNKRVRDNVVLRKENSPTPSFWETSYGHWSSSRMSSVMEWSSCREEDERSFGCKSWFSLVIYAWRK</sequence>
<dbReference type="Proteomes" id="UP000694864">
    <property type="component" value="Chromosome 7"/>
</dbReference>
<reference evidence="1" key="1">
    <citation type="journal article" date="2014" name="Nat. Commun.">
        <title>The emerging biofuel crop Camelina sativa retains a highly undifferentiated hexaploid genome structure.</title>
        <authorList>
            <person name="Kagale S."/>
            <person name="Koh C."/>
            <person name="Nixon J."/>
            <person name="Bollina V."/>
            <person name="Clarke W.E."/>
            <person name="Tuteja R."/>
            <person name="Spillane C."/>
            <person name="Robinson S.J."/>
            <person name="Links M.G."/>
            <person name="Clarke C."/>
            <person name="Higgins E.E."/>
            <person name="Huebert T."/>
            <person name="Sharpe A.G."/>
            <person name="Parkin I.A."/>
        </authorList>
    </citation>
    <scope>NUCLEOTIDE SEQUENCE [LARGE SCALE GENOMIC DNA]</scope>
    <source>
        <strain evidence="1">cv. DH55</strain>
    </source>
</reference>
<protein>
    <submittedName>
        <fullName evidence="2">Uncharacterized protein LOC104703050</fullName>
    </submittedName>
</protein>
<dbReference type="InterPro" id="IPR008586">
    <property type="entry name" value="DUF868_pln"/>
</dbReference>
<reference evidence="2" key="2">
    <citation type="submission" date="2025-08" db="UniProtKB">
        <authorList>
            <consortium name="RefSeq"/>
        </authorList>
    </citation>
    <scope>IDENTIFICATION</scope>
    <source>
        <tissue evidence="2">Leaf</tissue>
    </source>
</reference>
<dbReference type="Pfam" id="PF05910">
    <property type="entry name" value="DUF868"/>
    <property type="match status" value="1"/>
</dbReference>